<feature type="active site" description="Proton acceptor" evidence="9">
    <location>
        <position position="247"/>
    </location>
</feature>
<name>A0A2T3FLN2_9CLOT</name>
<comment type="caution">
    <text evidence="9">Lacks conserved residue(s) required for the propagation of feature annotation.</text>
</comment>
<feature type="domain" description="Carbohydrate kinase PfkB" evidence="10">
    <location>
        <begin position="3"/>
        <end position="289"/>
    </location>
</feature>
<evidence type="ECO:0000256" key="3">
    <source>
        <dbReference type="ARBA" id="ARBA00022741"/>
    </source>
</evidence>
<comment type="activity regulation">
    <text evidence="9">Activated by a monovalent cation that binds near, but not in, the active site. The most likely occupant of the site in vivo is potassium. Ion binding induces a conformational change that may alter substrate affinity.</text>
</comment>
<comment type="function">
    <text evidence="9">Catalyzes the phosphorylation of ribose at O-5 in a reaction requiring ATP and magnesium. The resulting D-ribose-5-phosphate can then be used either for sythesis of nucleotides, histidine, and tryptophan, or as a component of the pentose phosphate pathway.</text>
</comment>
<feature type="binding site" evidence="9">
    <location>
        <position position="243"/>
    </location>
    <ligand>
        <name>K(+)</name>
        <dbReference type="ChEBI" id="CHEBI:29103"/>
    </ligand>
</feature>
<dbReference type="InterPro" id="IPR011877">
    <property type="entry name" value="Ribokinase"/>
</dbReference>
<feature type="binding site" evidence="9">
    <location>
        <position position="282"/>
    </location>
    <ligand>
        <name>K(+)</name>
        <dbReference type="ChEBI" id="CHEBI:29103"/>
    </ligand>
</feature>
<dbReference type="EC" id="2.7.1.15" evidence="9"/>
<feature type="binding site" evidence="9">
    <location>
        <begin position="10"/>
        <end position="12"/>
    </location>
    <ligand>
        <name>substrate</name>
    </ligand>
</feature>
<dbReference type="PRINTS" id="PR00990">
    <property type="entry name" value="RIBOKINASE"/>
</dbReference>
<keyword evidence="3 9" id="KW-0547">Nucleotide-binding</keyword>
<keyword evidence="12" id="KW-1185">Reference proteome</keyword>
<comment type="cofactor">
    <cofactor evidence="9">
        <name>Mg(2+)</name>
        <dbReference type="ChEBI" id="CHEBI:18420"/>
    </cofactor>
    <text evidence="9">Requires a divalent cation, most likely magnesium in vivo, as an electrophilic catalyst to aid phosphoryl group transfer. It is the chelate of the metal and the nucleotide that is the actual substrate.</text>
</comment>
<dbReference type="CDD" id="cd01174">
    <property type="entry name" value="ribokinase"/>
    <property type="match status" value="1"/>
</dbReference>
<evidence type="ECO:0000256" key="7">
    <source>
        <dbReference type="ARBA" id="ARBA00022958"/>
    </source>
</evidence>
<dbReference type="GO" id="GO:0005737">
    <property type="term" value="C:cytoplasm"/>
    <property type="evidence" value="ECO:0007669"/>
    <property type="project" value="UniProtKB-SubCell"/>
</dbReference>
<dbReference type="GO" id="GO:0046872">
    <property type="term" value="F:metal ion binding"/>
    <property type="evidence" value="ECO:0007669"/>
    <property type="project" value="UniProtKB-KW"/>
</dbReference>
<comment type="similarity">
    <text evidence="9">Belongs to the carbohydrate kinase PfkB family. Ribokinase subfamily.</text>
</comment>
<feature type="binding site" evidence="9">
    <location>
        <begin position="38"/>
        <end position="42"/>
    </location>
    <ligand>
        <name>substrate</name>
    </ligand>
</feature>
<keyword evidence="6 9" id="KW-0460">Magnesium</keyword>
<reference evidence="11 12" key="1">
    <citation type="submission" date="2018-03" db="EMBL/GenBank/DDBJ databases">
        <title>Lachnoclostridium SNUG30386 gen.nov., sp.nov., isolated from human faeces.</title>
        <authorList>
            <person name="Seo B."/>
            <person name="Jeon K."/>
            <person name="Ko G."/>
        </authorList>
    </citation>
    <scope>NUCLEOTIDE SEQUENCE [LARGE SCALE GENOMIC DNA]</scope>
    <source>
        <strain evidence="11 12">SNUG30386</strain>
    </source>
</reference>
<gene>
    <name evidence="9" type="primary">rbsK</name>
    <name evidence="11" type="ORF">C7U56_12910</name>
</gene>
<dbReference type="GO" id="GO:0004747">
    <property type="term" value="F:ribokinase activity"/>
    <property type="evidence" value="ECO:0007669"/>
    <property type="project" value="UniProtKB-UniRule"/>
</dbReference>
<feature type="binding site" evidence="9">
    <location>
        <begin position="215"/>
        <end position="220"/>
    </location>
    <ligand>
        <name>ATP</name>
        <dbReference type="ChEBI" id="CHEBI:30616"/>
    </ligand>
</feature>
<keyword evidence="9" id="KW-0963">Cytoplasm</keyword>
<feature type="binding site" evidence="9">
    <location>
        <begin position="246"/>
        <end position="247"/>
    </location>
    <ligand>
        <name>ATP</name>
        <dbReference type="ChEBI" id="CHEBI:30616"/>
    </ligand>
</feature>
<keyword evidence="4 9" id="KW-0418">Kinase</keyword>
<dbReference type="GO" id="GO:0019303">
    <property type="term" value="P:D-ribose catabolic process"/>
    <property type="evidence" value="ECO:0007669"/>
    <property type="project" value="UniProtKB-UniRule"/>
</dbReference>
<keyword evidence="2 9" id="KW-0479">Metal-binding</keyword>
<keyword evidence="1 9" id="KW-0808">Transferase</keyword>
<feature type="binding site" evidence="9">
    <location>
        <position position="286"/>
    </location>
    <ligand>
        <name>K(+)</name>
        <dbReference type="ChEBI" id="CHEBI:29103"/>
    </ligand>
</feature>
<evidence type="ECO:0000313" key="11">
    <source>
        <dbReference type="EMBL" id="PST36133.1"/>
    </source>
</evidence>
<comment type="catalytic activity">
    <reaction evidence="9">
        <text>D-ribose + ATP = D-ribose 5-phosphate + ADP + H(+)</text>
        <dbReference type="Rhea" id="RHEA:13697"/>
        <dbReference type="ChEBI" id="CHEBI:15378"/>
        <dbReference type="ChEBI" id="CHEBI:30616"/>
        <dbReference type="ChEBI" id="CHEBI:47013"/>
        <dbReference type="ChEBI" id="CHEBI:78346"/>
        <dbReference type="ChEBI" id="CHEBI:456216"/>
        <dbReference type="EC" id="2.7.1.15"/>
    </reaction>
</comment>
<keyword evidence="8 9" id="KW-0119">Carbohydrate metabolism</keyword>
<keyword evidence="5 9" id="KW-0067">ATP-binding</keyword>
<dbReference type="GeneID" id="79841290"/>
<evidence type="ECO:0000256" key="6">
    <source>
        <dbReference type="ARBA" id="ARBA00022842"/>
    </source>
</evidence>
<evidence type="ECO:0000256" key="4">
    <source>
        <dbReference type="ARBA" id="ARBA00022777"/>
    </source>
</evidence>
<dbReference type="RefSeq" id="WP_107001561.1">
    <property type="nucleotide sequence ID" value="NZ_DBFBUD010000135.1"/>
</dbReference>
<proteinExistence type="inferred from homology"/>
<dbReference type="UniPathway" id="UPA00916">
    <property type="reaction ID" value="UER00889"/>
</dbReference>
<keyword evidence="7 9" id="KW-0630">Potassium</keyword>
<accession>A0A2T3FLN2</accession>
<protein>
    <recommendedName>
        <fullName evidence="9">Ribokinase</fullName>
        <shortName evidence="9">RK</shortName>
        <ecNumber evidence="9">2.7.1.15</ecNumber>
    </recommendedName>
</protein>
<dbReference type="PANTHER" id="PTHR10584">
    <property type="entry name" value="SUGAR KINASE"/>
    <property type="match status" value="1"/>
</dbReference>
<dbReference type="Gene3D" id="3.40.1190.20">
    <property type="match status" value="1"/>
</dbReference>
<dbReference type="EMBL" id="PYLO01000005">
    <property type="protein sequence ID" value="PST36133.1"/>
    <property type="molecule type" value="Genomic_DNA"/>
</dbReference>
<evidence type="ECO:0000256" key="9">
    <source>
        <dbReference type="HAMAP-Rule" id="MF_01987"/>
    </source>
</evidence>
<evidence type="ECO:0000313" key="12">
    <source>
        <dbReference type="Proteomes" id="UP000241048"/>
    </source>
</evidence>
<dbReference type="HAMAP" id="MF_01987">
    <property type="entry name" value="Ribokinase"/>
    <property type="match status" value="1"/>
</dbReference>
<dbReference type="InterPro" id="IPR011611">
    <property type="entry name" value="PfkB_dom"/>
</dbReference>
<dbReference type="SUPFAM" id="SSF53613">
    <property type="entry name" value="Ribokinase-like"/>
    <property type="match status" value="1"/>
</dbReference>
<comment type="pathway">
    <text evidence="9">Carbohydrate metabolism; D-ribose degradation; D-ribose 5-phosphate from beta-D-ribopyranose: step 2/2.</text>
</comment>
<dbReference type="Pfam" id="PF00294">
    <property type="entry name" value="PfkB"/>
    <property type="match status" value="1"/>
</dbReference>
<organism evidence="11 12">
    <name type="scientific">Clostridium fessum</name>
    <dbReference type="NCBI Taxonomy" id="2126740"/>
    <lineage>
        <taxon>Bacteria</taxon>
        <taxon>Bacillati</taxon>
        <taxon>Bacillota</taxon>
        <taxon>Clostridia</taxon>
        <taxon>Eubacteriales</taxon>
        <taxon>Clostridiaceae</taxon>
        <taxon>Clostridium</taxon>
    </lineage>
</organism>
<dbReference type="InterPro" id="IPR029056">
    <property type="entry name" value="Ribokinase-like"/>
</dbReference>
<feature type="binding site" evidence="9">
    <location>
        <position position="247"/>
    </location>
    <ligand>
        <name>substrate</name>
    </ligand>
</feature>
<dbReference type="GO" id="GO:0005524">
    <property type="term" value="F:ATP binding"/>
    <property type="evidence" value="ECO:0007669"/>
    <property type="project" value="UniProtKB-UniRule"/>
</dbReference>
<evidence type="ECO:0000256" key="2">
    <source>
        <dbReference type="ARBA" id="ARBA00022723"/>
    </source>
</evidence>
<feature type="binding site" evidence="9">
    <location>
        <position position="277"/>
    </location>
    <ligand>
        <name>K(+)</name>
        <dbReference type="ChEBI" id="CHEBI:29103"/>
    </ligand>
</feature>
<feature type="binding site" evidence="9">
    <location>
        <position position="280"/>
    </location>
    <ligand>
        <name>K(+)</name>
        <dbReference type="ChEBI" id="CHEBI:29103"/>
    </ligand>
</feature>
<comment type="subcellular location">
    <subcellularLocation>
        <location evidence="9">Cytoplasm</location>
    </subcellularLocation>
</comment>
<feature type="binding site" evidence="9">
    <location>
        <position position="137"/>
    </location>
    <ligand>
        <name>substrate</name>
    </ligand>
</feature>
<feature type="binding site" evidence="9">
    <location>
        <position position="180"/>
    </location>
    <ligand>
        <name>ATP</name>
        <dbReference type="ChEBI" id="CHEBI:30616"/>
    </ligand>
</feature>
<evidence type="ECO:0000256" key="5">
    <source>
        <dbReference type="ARBA" id="ARBA00022840"/>
    </source>
</evidence>
<dbReference type="AlphaFoldDB" id="A0A2T3FLN2"/>
<evidence type="ECO:0000256" key="8">
    <source>
        <dbReference type="ARBA" id="ARBA00023277"/>
    </source>
</evidence>
<dbReference type="Proteomes" id="UP000241048">
    <property type="component" value="Unassembled WGS sequence"/>
</dbReference>
<feature type="binding site" evidence="9">
    <location>
        <position position="241"/>
    </location>
    <ligand>
        <name>K(+)</name>
        <dbReference type="ChEBI" id="CHEBI:29103"/>
    </ligand>
</feature>
<dbReference type="InterPro" id="IPR002139">
    <property type="entry name" value="Ribo/fructo_kinase"/>
</dbReference>
<evidence type="ECO:0000259" key="10">
    <source>
        <dbReference type="Pfam" id="PF00294"/>
    </source>
</evidence>
<comment type="subunit">
    <text evidence="9">Homodimer.</text>
</comment>
<sequence length="298" mass="32124">MKVLNFGSLNIDYTYQVDHFVRAGETMSSESLQVFSGGKGLNQSIALSKAGADVWHAGAVGAGDGDFLIEQMKKAGVHTELIEHLDGQTGHAIIQKDPAGQNCILLYGGANQRITREMVDRVLTQFEADDFLILQNEISEIGYIMEKAHEKGMKIVLNPSPMNAKILSYPLEYVDYFLLNEVEASDICGIEATKDPQALMNGLVKQFPEAKIVLTLGGDGSVYRDGDTVLRQGIYKVPVVDTTAAGDTFTGYFIGGLQLGEDPKTALEHAAKAAAIAVSRPGAAPSVPNREEVETFEG</sequence>
<comment type="caution">
    <text evidence="11">The sequence shown here is derived from an EMBL/GenBank/DDBJ whole genome shotgun (WGS) entry which is preliminary data.</text>
</comment>
<dbReference type="PANTHER" id="PTHR10584:SF166">
    <property type="entry name" value="RIBOKINASE"/>
    <property type="match status" value="1"/>
</dbReference>
<evidence type="ECO:0000256" key="1">
    <source>
        <dbReference type="ARBA" id="ARBA00022679"/>
    </source>
</evidence>